<sequence>MLQQLTNLSDKELISRARKLKDQEAEGVLMERYSHLMVAVCLPYLNNGPGTAPEEVYPRLLQRLSASLKTQTIPKANEWIHYTIRAQQAQTEKNSPFFPSTESREQQQMENKVEKVTTNLKEQQVLAAAMEQALDKLPAEDKYFLKEFYVNNKTFTELAATKKYSVEKTRQILQQAKQKMASLLMNETYE</sequence>
<dbReference type="Gene3D" id="1.20.140.160">
    <property type="match status" value="1"/>
</dbReference>
<dbReference type="EMBL" id="FNBN01000015">
    <property type="protein sequence ID" value="SDH60312.1"/>
    <property type="molecule type" value="Genomic_DNA"/>
</dbReference>
<dbReference type="STRING" id="104663.SAMN04488121_11589"/>
<name>A0A1G8DRL5_CHIFI</name>
<evidence type="ECO:0000313" key="2">
    <source>
        <dbReference type="Proteomes" id="UP000199045"/>
    </source>
</evidence>
<dbReference type="RefSeq" id="WP_089838812.1">
    <property type="nucleotide sequence ID" value="NZ_FNBN01000015.1"/>
</dbReference>
<dbReference type="InterPro" id="IPR013324">
    <property type="entry name" value="RNA_pol_sigma_r3/r4-like"/>
</dbReference>
<protein>
    <submittedName>
        <fullName evidence="1">RNA polymerase sigma factor, sigma-70 family</fullName>
    </submittedName>
</protein>
<dbReference type="OrthoDB" id="668221at2"/>
<accession>A0A1G8DRL5</accession>
<dbReference type="Proteomes" id="UP000199045">
    <property type="component" value="Unassembled WGS sequence"/>
</dbReference>
<dbReference type="AlphaFoldDB" id="A0A1G8DRL5"/>
<dbReference type="SUPFAM" id="SSF88659">
    <property type="entry name" value="Sigma3 and sigma4 domains of RNA polymerase sigma factors"/>
    <property type="match status" value="1"/>
</dbReference>
<organism evidence="1 2">
    <name type="scientific">Chitinophaga filiformis</name>
    <name type="common">Myxococcus filiformis</name>
    <name type="synonym">Flexibacter filiformis</name>
    <dbReference type="NCBI Taxonomy" id="104663"/>
    <lineage>
        <taxon>Bacteria</taxon>
        <taxon>Pseudomonadati</taxon>
        <taxon>Bacteroidota</taxon>
        <taxon>Chitinophagia</taxon>
        <taxon>Chitinophagales</taxon>
        <taxon>Chitinophagaceae</taxon>
        <taxon>Chitinophaga</taxon>
    </lineage>
</organism>
<reference evidence="1 2" key="1">
    <citation type="submission" date="2016-10" db="EMBL/GenBank/DDBJ databases">
        <authorList>
            <person name="de Groot N.N."/>
        </authorList>
    </citation>
    <scope>NUCLEOTIDE SEQUENCE [LARGE SCALE GENOMIC DNA]</scope>
    <source>
        <strain evidence="1 2">DSM 527</strain>
    </source>
</reference>
<gene>
    <name evidence="1" type="ORF">SAMN04488121_11589</name>
</gene>
<evidence type="ECO:0000313" key="1">
    <source>
        <dbReference type="EMBL" id="SDH60312.1"/>
    </source>
</evidence>
<proteinExistence type="predicted"/>